<proteinExistence type="predicted"/>
<dbReference type="EMBL" id="BARW01030706">
    <property type="protein sequence ID" value="GAJ08859.1"/>
    <property type="molecule type" value="Genomic_DNA"/>
</dbReference>
<protein>
    <submittedName>
        <fullName evidence="1">Uncharacterized protein</fullName>
    </submittedName>
</protein>
<gene>
    <name evidence="1" type="ORF">S12H4_49032</name>
</gene>
<dbReference type="AlphaFoldDB" id="X1TUC5"/>
<name>X1TUC5_9ZZZZ</name>
<accession>X1TUC5</accession>
<organism evidence="1">
    <name type="scientific">marine sediment metagenome</name>
    <dbReference type="NCBI Taxonomy" id="412755"/>
    <lineage>
        <taxon>unclassified sequences</taxon>
        <taxon>metagenomes</taxon>
        <taxon>ecological metagenomes</taxon>
    </lineage>
</organism>
<evidence type="ECO:0000313" key="1">
    <source>
        <dbReference type="EMBL" id="GAJ08859.1"/>
    </source>
</evidence>
<sequence>MSEAGKIIRIRDWIMLDELGSPVDAKRVSFYYPDGMPSHVDIPVLRFTADNVRAAIEEALAAWREVMAGGPAP</sequence>
<comment type="caution">
    <text evidence="1">The sequence shown here is derived from an EMBL/GenBank/DDBJ whole genome shotgun (WGS) entry which is preliminary data.</text>
</comment>
<reference evidence="1" key="1">
    <citation type="journal article" date="2014" name="Front. Microbiol.">
        <title>High frequency of phylogenetically diverse reductive dehalogenase-homologous genes in deep subseafloor sedimentary metagenomes.</title>
        <authorList>
            <person name="Kawai M."/>
            <person name="Futagami T."/>
            <person name="Toyoda A."/>
            <person name="Takaki Y."/>
            <person name="Nishi S."/>
            <person name="Hori S."/>
            <person name="Arai W."/>
            <person name="Tsubouchi T."/>
            <person name="Morono Y."/>
            <person name="Uchiyama I."/>
            <person name="Ito T."/>
            <person name="Fujiyama A."/>
            <person name="Inagaki F."/>
            <person name="Takami H."/>
        </authorList>
    </citation>
    <scope>NUCLEOTIDE SEQUENCE</scope>
    <source>
        <strain evidence="1">Expedition CK06-06</strain>
    </source>
</reference>